<reference evidence="1" key="1">
    <citation type="journal article" date="2016" name="Nat. Genet.">
        <title>A high-quality carrot genome assembly provides new insights into carotenoid accumulation and asterid genome evolution.</title>
        <authorList>
            <person name="Iorizzo M."/>
            <person name="Ellison S."/>
            <person name="Senalik D."/>
            <person name="Zeng P."/>
            <person name="Satapoomin P."/>
            <person name="Huang J."/>
            <person name="Bowman M."/>
            <person name="Iovene M."/>
            <person name="Sanseverino W."/>
            <person name="Cavagnaro P."/>
            <person name="Yildiz M."/>
            <person name="Macko-Podgorni A."/>
            <person name="Moranska E."/>
            <person name="Grzebelus E."/>
            <person name="Grzebelus D."/>
            <person name="Ashrafi H."/>
            <person name="Zheng Z."/>
            <person name="Cheng S."/>
            <person name="Spooner D."/>
            <person name="Van Deynze A."/>
            <person name="Simon P."/>
        </authorList>
    </citation>
    <scope>NUCLEOTIDE SEQUENCE [LARGE SCALE GENOMIC DNA]</scope>
    <source>
        <tissue evidence="1">Leaf</tissue>
    </source>
</reference>
<name>A0A166H551_DAUCS</name>
<sequence>MTIIFTRTVIMDLLPPLPDPDVSMTCHYCLLSLMVTYTFHHNLPKLTIT</sequence>
<gene>
    <name evidence="1" type="ORF">DCAR_002391</name>
</gene>
<evidence type="ECO:0000313" key="1">
    <source>
        <dbReference type="EMBL" id="KZN09735.1"/>
    </source>
</evidence>
<organism evidence="1">
    <name type="scientific">Daucus carota subsp. sativus</name>
    <name type="common">Carrot</name>
    <dbReference type="NCBI Taxonomy" id="79200"/>
    <lineage>
        <taxon>Eukaryota</taxon>
        <taxon>Viridiplantae</taxon>
        <taxon>Streptophyta</taxon>
        <taxon>Embryophyta</taxon>
        <taxon>Tracheophyta</taxon>
        <taxon>Spermatophyta</taxon>
        <taxon>Magnoliopsida</taxon>
        <taxon>eudicotyledons</taxon>
        <taxon>Gunneridae</taxon>
        <taxon>Pentapetalae</taxon>
        <taxon>asterids</taxon>
        <taxon>campanulids</taxon>
        <taxon>Apiales</taxon>
        <taxon>Apiaceae</taxon>
        <taxon>Apioideae</taxon>
        <taxon>Scandiceae</taxon>
        <taxon>Daucinae</taxon>
        <taxon>Daucus</taxon>
        <taxon>Daucus sect. Daucus</taxon>
    </lineage>
</organism>
<protein>
    <submittedName>
        <fullName evidence="1">Uncharacterized protein</fullName>
    </submittedName>
</protein>
<dbReference type="Gramene" id="KZN09735">
    <property type="protein sequence ID" value="KZN09735"/>
    <property type="gene ID" value="DCAR_002391"/>
</dbReference>
<dbReference type="EMBL" id="LNRQ01000001">
    <property type="protein sequence ID" value="KZN09735.1"/>
    <property type="molecule type" value="Genomic_DNA"/>
</dbReference>
<proteinExistence type="predicted"/>
<comment type="caution">
    <text evidence="1">The sequence shown here is derived from an EMBL/GenBank/DDBJ whole genome shotgun (WGS) entry which is preliminary data.</text>
</comment>
<dbReference type="AlphaFoldDB" id="A0A166H551"/>
<accession>A0A166H551</accession>